<name>A0ABU8W928_9BURK</name>
<protein>
    <submittedName>
        <fullName evidence="1">Uncharacterized protein</fullName>
    </submittedName>
</protein>
<dbReference type="RefSeq" id="WP_340367587.1">
    <property type="nucleotide sequence ID" value="NZ_JBBKZV010000036.1"/>
</dbReference>
<reference evidence="1 2" key="1">
    <citation type="submission" date="2024-03" db="EMBL/GenBank/DDBJ databases">
        <title>Novel species of the genus Variovorax.</title>
        <authorList>
            <person name="Liu Q."/>
            <person name="Xin Y.-H."/>
        </authorList>
    </citation>
    <scope>NUCLEOTIDE SEQUENCE [LARGE SCALE GENOMIC DNA]</scope>
    <source>
        <strain evidence="1 2">KACC 18501</strain>
    </source>
</reference>
<gene>
    <name evidence="1" type="ORF">WKW80_31770</name>
</gene>
<sequence>MQDLWLGARLLLLLAVANITPIAAKDLLGARWAWPLDGGTRALFRHRRRFLLPANPRNDAAGLCGRRRARRHPTDAA</sequence>
<accession>A0ABU8W928</accession>
<evidence type="ECO:0000313" key="2">
    <source>
        <dbReference type="Proteomes" id="UP001363010"/>
    </source>
</evidence>
<dbReference type="Proteomes" id="UP001363010">
    <property type="component" value="Unassembled WGS sequence"/>
</dbReference>
<comment type="caution">
    <text evidence="1">The sequence shown here is derived from an EMBL/GenBank/DDBJ whole genome shotgun (WGS) entry which is preliminary data.</text>
</comment>
<organism evidence="1 2">
    <name type="scientific">Variovorax humicola</name>
    <dbReference type="NCBI Taxonomy" id="1769758"/>
    <lineage>
        <taxon>Bacteria</taxon>
        <taxon>Pseudomonadati</taxon>
        <taxon>Pseudomonadota</taxon>
        <taxon>Betaproteobacteria</taxon>
        <taxon>Burkholderiales</taxon>
        <taxon>Comamonadaceae</taxon>
        <taxon>Variovorax</taxon>
    </lineage>
</organism>
<proteinExistence type="predicted"/>
<dbReference type="EMBL" id="JBBKZV010000036">
    <property type="protein sequence ID" value="MEJ8826550.1"/>
    <property type="molecule type" value="Genomic_DNA"/>
</dbReference>
<keyword evidence="2" id="KW-1185">Reference proteome</keyword>
<evidence type="ECO:0000313" key="1">
    <source>
        <dbReference type="EMBL" id="MEJ8826550.1"/>
    </source>
</evidence>